<evidence type="ECO:0000313" key="1">
    <source>
        <dbReference type="EMBL" id="KAI3800081.1"/>
    </source>
</evidence>
<accession>A0ACB9HXY7</accession>
<protein>
    <submittedName>
        <fullName evidence="1">Uncharacterized protein</fullName>
    </submittedName>
</protein>
<dbReference type="Proteomes" id="UP001056120">
    <property type="component" value="Linkage Group LG11"/>
</dbReference>
<organism evidence="1 2">
    <name type="scientific">Smallanthus sonchifolius</name>
    <dbReference type="NCBI Taxonomy" id="185202"/>
    <lineage>
        <taxon>Eukaryota</taxon>
        <taxon>Viridiplantae</taxon>
        <taxon>Streptophyta</taxon>
        <taxon>Embryophyta</taxon>
        <taxon>Tracheophyta</taxon>
        <taxon>Spermatophyta</taxon>
        <taxon>Magnoliopsida</taxon>
        <taxon>eudicotyledons</taxon>
        <taxon>Gunneridae</taxon>
        <taxon>Pentapetalae</taxon>
        <taxon>asterids</taxon>
        <taxon>campanulids</taxon>
        <taxon>Asterales</taxon>
        <taxon>Asteraceae</taxon>
        <taxon>Asteroideae</taxon>
        <taxon>Heliantheae alliance</taxon>
        <taxon>Millerieae</taxon>
        <taxon>Smallanthus</taxon>
    </lineage>
</organism>
<dbReference type="EMBL" id="CM042028">
    <property type="protein sequence ID" value="KAI3800081.1"/>
    <property type="molecule type" value="Genomic_DNA"/>
</dbReference>
<comment type="caution">
    <text evidence="1">The sequence shown here is derived from an EMBL/GenBank/DDBJ whole genome shotgun (WGS) entry which is preliminary data.</text>
</comment>
<reference evidence="2" key="1">
    <citation type="journal article" date="2022" name="Mol. Ecol. Resour.">
        <title>The genomes of chicory, endive, great burdock and yacon provide insights into Asteraceae palaeo-polyploidization history and plant inulin production.</title>
        <authorList>
            <person name="Fan W."/>
            <person name="Wang S."/>
            <person name="Wang H."/>
            <person name="Wang A."/>
            <person name="Jiang F."/>
            <person name="Liu H."/>
            <person name="Zhao H."/>
            <person name="Xu D."/>
            <person name="Zhang Y."/>
        </authorList>
    </citation>
    <scope>NUCLEOTIDE SEQUENCE [LARGE SCALE GENOMIC DNA]</scope>
    <source>
        <strain evidence="2">cv. Yunnan</strain>
    </source>
</reference>
<proteinExistence type="predicted"/>
<reference evidence="1 2" key="2">
    <citation type="journal article" date="2022" name="Mol. Ecol. Resour.">
        <title>The genomes of chicory, endive, great burdock and yacon provide insights into Asteraceae paleo-polyploidization history and plant inulin production.</title>
        <authorList>
            <person name="Fan W."/>
            <person name="Wang S."/>
            <person name="Wang H."/>
            <person name="Wang A."/>
            <person name="Jiang F."/>
            <person name="Liu H."/>
            <person name="Zhao H."/>
            <person name="Xu D."/>
            <person name="Zhang Y."/>
        </authorList>
    </citation>
    <scope>NUCLEOTIDE SEQUENCE [LARGE SCALE GENOMIC DNA]</scope>
    <source>
        <strain evidence="2">cv. Yunnan</strain>
        <tissue evidence="1">Leaves</tissue>
    </source>
</reference>
<name>A0ACB9HXY7_9ASTR</name>
<keyword evidence="2" id="KW-1185">Reference proteome</keyword>
<gene>
    <name evidence="1" type="ORF">L1987_35389</name>
</gene>
<evidence type="ECO:0000313" key="2">
    <source>
        <dbReference type="Proteomes" id="UP001056120"/>
    </source>
</evidence>
<sequence length="139" mass="16141">MTRLSLTRPGLSSNQAFSLMSAIINKLNTQFFVLLSHEACKFGDMKIDFCYVCKQRTKKSTARTRRYHLQIFPFFYIFPSLISSKISPIFSLFRARPRSENFPPTISYLRLGSIQVTHTEIRSPRYFEGFLRGGVQTKL</sequence>